<feature type="transmembrane region" description="Helical" evidence="7">
    <location>
        <begin position="12"/>
        <end position="31"/>
    </location>
</feature>
<reference evidence="8 9" key="1">
    <citation type="submission" date="2017-08" db="EMBL/GenBank/DDBJ databases">
        <title>Acidophilic green algal genome provides insights into adaptation to an acidic environment.</title>
        <authorList>
            <person name="Hirooka S."/>
            <person name="Hirose Y."/>
            <person name="Kanesaki Y."/>
            <person name="Higuchi S."/>
            <person name="Fujiwara T."/>
            <person name="Onuma R."/>
            <person name="Era A."/>
            <person name="Ohbayashi R."/>
            <person name="Uzuka A."/>
            <person name="Nozaki H."/>
            <person name="Yoshikawa H."/>
            <person name="Miyagishima S.Y."/>
        </authorList>
    </citation>
    <scope>NUCLEOTIDE SEQUENCE [LARGE SCALE GENOMIC DNA]</scope>
    <source>
        <strain evidence="8 9">NIES-2499</strain>
    </source>
</reference>
<evidence type="ECO:0000256" key="2">
    <source>
        <dbReference type="ARBA" id="ARBA00007965"/>
    </source>
</evidence>
<dbReference type="Proteomes" id="UP000232323">
    <property type="component" value="Unassembled WGS sequence"/>
</dbReference>
<dbReference type="Pfam" id="PF01733">
    <property type="entry name" value="Nucleoside_tran"/>
    <property type="match status" value="1"/>
</dbReference>
<sequence length="478" mass="51577">MKEEVTDRFGVVYFIFVLLGTGTLLPFNVFLTEKEFYDVRLQVLPFNAYIADNFMSLFCISFNILNLCALGLLIKYQKFLSLRVLVLQPLVITFIMLASTAALALKIDLSGEMMAKYSLPSIALMGLCTAFLQGGVLQLASIFSAAHIRGAVSGIAVGGVLTSVLSFASQFSAPDNEGGTHSAADVAPAAFLYFSASAAVIAACILGYSVLPLLPYGRYKLLLAGIIDDPKERKLMTVDDDYEEPLLTVVEGDGASTSTGNRTEYTRAAIISVETDYSQAARSWQWRYAFEIYCAALFICFVVTMGMHPGITSFICSMENPAKVSPCAASTASGRIYGDLFVPLLYVLFSLGDFLGRLLSGYGPWSHGAPAPLSIFAYSLFRGAIGGGLLFCHIITPTAWKLPQYLDEDYYPFALITLLGLTQGHLISTICMHAPSTLLPTEQSKYGPVTSFAISMGSFLGSFVALGLGTAFQTHSIS</sequence>
<keyword evidence="6 7" id="KW-0472">Membrane</keyword>
<evidence type="ECO:0000256" key="4">
    <source>
        <dbReference type="ARBA" id="ARBA00022692"/>
    </source>
</evidence>
<keyword evidence="3" id="KW-0813">Transport</keyword>
<dbReference type="GO" id="GO:0005886">
    <property type="term" value="C:plasma membrane"/>
    <property type="evidence" value="ECO:0007669"/>
    <property type="project" value="TreeGrafter"/>
</dbReference>
<name>A0A250X4A2_9CHLO</name>
<evidence type="ECO:0000256" key="6">
    <source>
        <dbReference type="ARBA" id="ARBA00023136"/>
    </source>
</evidence>
<feature type="transmembrane region" description="Helical" evidence="7">
    <location>
        <begin position="446"/>
        <end position="472"/>
    </location>
</feature>
<comment type="similarity">
    <text evidence="2">Belongs to the SLC29A/ENT transporter (TC 2.A.57) family.</text>
</comment>
<protein>
    <submittedName>
        <fullName evidence="8">Uncharacterized protein</fullName>
    </submittedName>
</protein>
<dbReference type="PIRSF" id="PIRSF016379">
    <property type="entry name" value="ENT"/>
    <property type="match status" value="1"/>
</dbReference>
<keyword evidence="4 7" id="KW-0812">Transmembrane</keyword>
<feature type="transmembrane region" description="Helical" evidence="7">
    <location>
        <begin position="151"/>
        <end position="171"/>
    </location>
</feature>
<feature type="transmembrane region" description="Helical" evidence="7">
    <location>
        <begin position="292"/>
        <end position="311"/>
    </location>
</feature>
<feature type="transmembrane region" description="Helical" evidence="7">
    <location>
        <begin position="191"/>
        <end position="211"/>
    </location>
</feature>
<evidence type="ECO:0000256" key="7">
    <source>
        <dbReference type="SAM" id="Phobius"/>
    </source>
</evidence>
<keyword evidence="5 7" id="KW-1133">Transmembrane helix</keyword>
<accession>A0A250X4A2</accession>
<dbReference type="OrthoDB" id="1856718at2759"/>
<organism evidence="8 9">
    <name type="scientific">Chlamydomonas eustigma</name>
    <dbReference type="NCBI Taxonomy" id="1157962"/>
    <lineage>
        <taxon>Eukaryota</taxon>
        <taxon>Viridiplantae</taxon>
        <taxon>Chlorophyta</taxon>
        <taxon>core chlorophytes</taxon>
        <taxon>Chlorophyceae</taxon>
        <taxon>CS clade</taxon>
        <taxon>Chlamydomonadales</taxon>
        <taxon>Chlamydomonadaceae</taxon>
        <taxon>Chlamydomonas</taxon>
    </lineage>
</organism>
<dbReference type="AlphaFoldDB" id="A0A250X4A2"/>
<comment type="subcellular location">
    <subcellularLocation>
        <location evidence="1">Membrane</location>
        <topology evidence="1">Multi-pass membrane protein</topology>
    </subcellularLocation>
</comment>
<gene>
    <name evidence="8" type="ORF">CEUSTIGMA_g5192.t1</name>
</gene>
<dbReference type="EMBL" id="BEGY01000027">
    <property type="protein sequence ID" value="GAX77749.1"/>
    <property type="molecule type" value="Genomic_DNA"/>
</dbReference>
<feature type="transmembrane region" description="Helical" evidence="7">
    <location>
        <begin position="412"/>
        <end position="434"/>
    </location>
</feature>
<evidence type="ECO:0000256" key="1">
    <source>
        <dbReference type="ARBA" id="ARBA00004141"/>
    </source>
</evidence>
<evidence type="ECO:0000313" key="9">
    <source>
        <dbReference type="Proteomes" id="UP000232323"/>
    </source>
</evidence>
<evidence type="ECO:0000256" key="5">
    <source>
        <dbReference type="ARBA" id="ARBA00022989"/>
    </source>
</evidence>
<evidence type="ECO:0000313" key="8">
    <source>
        <dbReference type="EMBL" id="GAX77749.1"/>
    </source>
</evidence>
<dbReference type="InterPro" id="IPR002259">
    <property type="entry name" value="Eqnu_transpt"/>
</dbReference>
<dbReference type="PANTHER" id="PTHR10332:SF10">
    <property type="entry name" value="EQUILIBRATIVE NUCLEOSIDE TRANSPORTER 4"/>
    <property type="match status" value="1"/>
</dbReference>
<feature type="transmembrane region" description="Helical" evidence="7">
    <location>
        <begin position="54"/>
        <end position="74"/>
    </location>
</feature>
<dbReference type="GO" id="GO:0005337">
    <property type="term" value="F:nucleoside transmembrane transporter activity"/>
    <property type="evidence" value="ECO:0007669"/>
    <property type="project" value="InterPro"/>
</dbReference>
<proteinExistence type="inferred from homology"/>
<dbReference type="PANTHER" id="PTHR10332">
    <property type="entry name" value="EQUILIBRATIVE NUCLEOSIDE TRANSPORTER"/>
    <property type="match status" value="1"/>
</dbReference>
<evidence type="ECO:0000256" key="3">
    <source>
        <dbReference type="ARBA" id="ARBA00022448"/>
    </source>
</evidence>
<feature type="transmembrane region" description="Helical" evidence="7">
    <location>
        <begin position="380"/>
        <end position="400"/>
    </location>
</feature>
<keyword evidence="9" id="KW-1185">Reference proteome</keyword>
<comment type="caution">
    <text evidence="8">The sequence shown here is derived from an EMBL/GenBank/DDBJ whole genome shotgun (WGS) entry which is preliminary data.</text>
</comment>
<feature type="transmembrane region" description="Helical" evidence="7">
    <location>
        <begin position="117"/>
        <end position="139"/>
    </location>
</feature>
<feature type="transmembrane region" description="Helical" evidence="7">
    <location>
        <begin position="86"/>
        <end position="105"/>
    </location>
</feature>